<proteinExistence type="predicted"/>
<dbReference type="EMBL" id="LXQA010717100">
    <property type="protein sequence ID" value="MCI67435.1"/>
    <property type="molecule type" value="Genomic_DNA"/>
</dbReference>
<accession>A0A392U6Q9</accession>
<evidence type="ECO:0000313" key="2">
    <source>
        <dbReference type="EMBL" id="MCI67435.1"/>
    </source>
</evidence>
<name>A0A392U6Q9_9FABA</name>
<feature type="non-terminal residue" evidence="2">
    <location>
        <position position="1"/>
    </location>
</feature>
<protein>
    <submittedName>
        <fullName evidence="2">Uncharacterized protein</fullName>
    </submittedName>
</protein>
<reference evidence="2 3" key="1">
    <citation type="journal article" date="2018" name="Front. Plant Sci.">
        <title>Red Clover (Trifolium pratense) and Zigzag Clover (T. medium) - A Picture of Genomic Similarities and Differences.</title>
        <authorList>
            <person name="Dluhosova J."/>
            <person name="Istvanek J."/>
            <person name="Nedelnik J."/>
            <person name="Repkova J."/>
        </authorList>
    </citation>
    <scope>NUCLEOTIDE SEQUENCE [LARGE SCALE GENOMIC DNA]</scope>
    <source>
        <strain evidence="3">cv. 10/8</strain>
        <tissue evidence="2">Leaf</tissue>
    </source>
</reference>
<feature type="region of interest" description="Disordered" evidence="1">
    <location>
        <begin position="1"/>
        <end position="31"/>
    </location>
</feature>
<evidence type="ECO:0000313" key="3">
    <source>
        <dbReference type="Proteomes" id="UP000265520"/>
    </source>
</evidence>
<comment type="caution">
    <text evidence="2">The sequence shown here is derived from an EMBL/GenBank/DDBJ whole genome shotgun (WGS) entry which is preliminary data.</text>
</comment>
<keyword evidence="3" id="KW-1185">Reference proteome</keyword>
<dbReference type="Proteomes" id="UP000265520">
    <property type="component" value="Unassembled WGS sequence"/>
</dbReference>
<feature type="compositionally biased region" description="Basic and acidic residues" evidence="1">
    <location>
        <begin position="22"/>
        <end position="31"/>
    </location>
</feature>
<organism evidence="2 3">
    <name type="scientific">Trifolium medium</name>
    <dbReference type="NCBI Taxonomy" id="97028"/>
    <lineage>
        <taxon>Eukaryota</taxon>
        <taxon>Viridiplantae</taxon>
        <taxon>Streptophyta</taxon>
        <taxon>Embryophyta</taxon>
        <taxon>Tracheophyta</taxon>
        <taxon>Spermatophyta</taxon>
        <taxon>Magnoliopsida</taxon>
        <taxon>eudicotyledons</taxon>
        <taxon>Gunneridae</taxon>
        <taxon>Pentapetalae</taxon>
        <taxon>rosids</taxon>
        <taxon>fabids</taxon>
        <taxon>Fabales</taxon>
        <taxon>Fabaceae</taxon>
        <taxon>Papilionoideae</taxon>
        <taxon>50 kb inversion clade</taxon>
        <taxon>NPAAA clade</taxon>
        <taxon>Hologalegina</taxon>
        <taxon>IRL clade</taxon>
        <taxon>Trifolieae</taxon>
        <taxon>Trifolium</taxon>
    </lineage>
</organism>
<dbReference type="AlphaFoldDB" id="A0A392U6Q9"/>
<sequence length="77" mass="8201">DRLGSQTLVPCHGPFPQCGQKESAHDGTTDHTKVEDGIDIVNMLIPVRLPVICSERGGLSNPAGMGAFMISLSRGQR</sequence>
<evidence type="ECO:0000256" key="1">
    <source>
        <dbReference type="SAM" id="MobiDB-lite"/>
    </source>
</evidence>